<dbReference type="Pfam" id="PF01872">
    <property type="entry name" value="RibD_C"/>
    <property type="match status" value="1"/>
</dbReference>
<dbReference type="RefSeq" id="WP_302042706.1">
    <property type="nucleotide sequence ID" value="NZ_JAUKPO010000119.1"/>
</dbReference>
<sequence>MTENKMPMRKIISFMHLSLDGFVAGLDGEMDWIKVDQEIFEYVGKRISEGDTALYGRLTYQMMENYWPTAADKPTASKHDIEHSNWYNKVHKVVLSKTMTDTGLTNATIISDNLSDRINEIKQGAGKDILLFGSPTATHSLIEQNLIDGYWLFVNPIILGRGIPLFVDIKDKIQLKLLNTRQFAIGVTELNYIVDRQ</sequence>
<reference evidence="2" key="1">
    <citation type="submission" date="2023-07" db="EMBL/GenBank/DDBJ databases">
        <title>The genome sequence of Rhodocytophaga aerolata KACC 12507.</title>
        <authorList>
            <person name="Zhang X."/>
        </authorList>
    </citation>
    <scope>NUCLEOTIDE SEQUENCE</scope>
    <source>
        <strain evidence="2">KACC 12507</strain>
    </source>
</reference>
<accession>A0ABT8RIH6</accession>
<dbReference type="InterPro" id="IPR024072">
    <property type="entry name" value="DHFR-like_dom_sf"/>
</dbReference>
<evidence type="ECO:0000313" key="2">
    <source>
        <dbReference type="EMBL" id="MDO1451911.1"/>
    </source>
</evidence>
<organism evidence="2 3">
    <name type="scientific">Rhodocytophaga aerolata</name>
    <dbReference type="NCBI Taxonomy" id="455078"/>
    <lineage>
        <taxon>Bacteria</taxon>
        <taxon>Pseudomonadati</taxon>
        <taxon>Bacteroidota</taxon>
        <taxon>Cytophagia</taxon>
        <taxon>Cytophagales</taxon>
        <taxon>Rhodocytophagaceae</taxon>
        <taxon>Rhodocytophaga</taxon>
    </lineage>
</organism>
<evidence type="ECO:0000313" key="3">
    <source>
        <dbReference type="Proteomes" id="UP001168528"/>
    </source>
</evidence>
<proteinExistence type="predicted"/>
<dbReference type="Gene3D" id="3.40.430.10">
    <property type="entry name" value="Dihydrofolate Reductase, subunit A"/>
    <property type="match status" value="1"/>
</dbReference>
<feature type="domain" description="Bacterial bifunctional deaminase-reductase C-terminal" evidence="1">
    <location>
        <begin position="9"/>
        <end position="186"/>
    </location>
</feature>
<evidence type="ECO:0000259" key="1">
    <source>
        <dbReference type="Pfam" id="PF01872"/>
    </source>
</evidence>
<dbReference type="PANTHER" id="PTHR38011">
    <property type="entry name" value="DIHYDROFOLATE REDUCTASE FAMILY PROTEIN (AFU_ORTHOLOGUE AFUA_8G06820)"/>
    <property type="match status" value="1"/>
</dbReference>
<dbReference type="SUPFAM" id="SSF53597">
    <property type="entry name" value="Dihydrofolate reductase-like"/>
    <property type="match status" value="1"/>
</dbReference>
<dbReference type="InterPro" id="IPR050765">
    <property type="entry name" value="Riboflavin_Biosynth_HTPR"/>
</dbReference>
<dbReference type="Proteomes" id="UP001168528">
    <property type="component" value="Unassembled WGS sequence"/>
</dbReference>
<dbReference type="PANTHER" id="PTHR38011:SF11">
    <property type="entry name" value="2,5-DIAMINO-6-RIBOSYLAMINO-4(3H)-PYRIMIDINONE 5'-PHOSPHATE REDUCTASE"/>
    <property type="match status" value="1"/>
</dbReference>
<keyword evidence="3" id="KW-1185">Reference proteome</keyword>
<comment type="caution">
    <text evidence="2">The sequence shown here is derived from an EMBL/GenBank/DDBJ whole genome shotgun (WGS) entry which is preliminary data.</text>
</comment>
<name>A0ABT8RIH6_9BACT</name>
<gene>
    <name evidence="2" type="ORF">Q0590_36920</name>
</gene>
<protein>
    <submittedName>
        <fullName evidence="2">Dihydrofolate reductase family protein</fullName>
    </submittedName>
</protein>
<dbReference type="EMBL" id="JAUKPO010000119">
    <property type="protein sequence ID" value="MDO1451911.1"/>
    <property type="molecule type" value="Genomic_DNA"/>
</dbReference>
<dbReference type="InterPro" id="IPR002734">
    <property type="entry name" value="RibDG_C"/>
</dbReference>